<sequence length="294" mass="33988">MLYVSKGYNTSKMTPSESEKTPFEELWEFPPQKAPEITEKSALKDIDKFKGNEIGYFIAGNLKNNTRNNSNLTEKELVTLDYDDLGNMLYMAFVDKVKEKLKGVRFILYPTIKNNLPKYGLRYRLIIDTDRAYSRKENNFLVENLIEHIGLPCDQKSKTYSQVMGLPYLNACSSEKLIVKQEGEPLKVDKFLYEPERQSGETFSFKTNYSFTGEKYLGKFLNKVVDGTHEGDRDNWLTSITGTMFNQGMEAQNIYIMVQLINENFVYPPKSDQDINRIFKSVMNKEARKRGVAV</sequence>
<dbReference type="RefSeq" id="WP_234754380.1">
    <property type="nucleotide sequence ID" value="NZ_BKBO01000026.1"/>
</dbReference>
<evidence type="ECO:0000313" key="3">
    <source>
        <dbReference type="EMBL" id="GEQ49804.1"/>
    </source>
</evidence>
<organism evidence="4 5">
    <name type="scientific">Tetragenococcus koreensis</name>
    <dbReference type="NCBI Taxonomy" id="290335"/>
    <lineage>
        <taxon>Bacteria</taxon>
        <taxon>Bacillati</taxon>
        <taxon>Bacillota</taxon>
        <taxon>Bacilli</taxon>
        <taxon>Lactobacillales</taxon>
        <taxon>Enterococcaceae</taxon>
        <taxon>Tetragenococcus</taxon>
    </lineage>
</organism>
<dbReference type="EMBL" id="BKBO01000026">
    <property type="protein sequence ID" value="GEQ49804.1"/>
    <property type="molecule type" value="Genomic_DNA"/>
</dbReference>
<evidence type="ECO:0000313" key="6">
    <source>
        <dbReference type="Proteomes" id="UP000886607"/>
    </source>
</evidence>
<dbReference type="SMART" id="SM00942">
    <property type="entry name" value="PriCT_1"/>
    <property type="match status" value="1"/>
</dbReference>
<evidence type="ECO:0000256" key="1">
    <source>
        <dbReference type="SAM" id="MobiDB-lite"/>
    </source>
</evidence>
<feature type="domain" description="Primase C-terminal 1" evidence="2">
    <location>
        <begin position="222"/>
        <end position="288"/>
    </location>
</feature>
<protein>
    <submittedName>
        <fullName evidence="4">Replication protein</fullName>
    </submittedName>
</protein>
<dbReference type="Pfam" id="PF08708">
    <property type="entry name" value="PriCT_1"/>
    <property type="match status" value="1"/>
</dbReference>
<dbReference type="Proteomes" id="UP000886607">
    <property type="component" value="Unassembled WGS sequence"/>
</dbReference>
<dbReference type="AlphaFoldDB" id="A0AAN4UC97"/>
<dbReference type="EMBL" id="BKBQ01000025">
    <property type="protein sequence ID" value="GEQ54794.1"/>
    <property type="molecule type" value="Genomic_DNA"/>
</dbReference>
<accession>A0AAN4UC97</accession>
<proteinExistence type="predicted"/>
<evidence type="ECO:0000259" key="2">
    <source>
        <dbReference type="SMART" id="SM00942"/>
    </source>
</evidence>
<dbReference type="InterPro" id="IPR014820">
    <property type="entry name" value="PriCT_1"/>
</dbReference>
<feature type="region of interest" description="Disordered" evidence="1">
    <location>
        <begin position="1"/>
        <end position="24"/>
    </location>
</feature>
<comment type="caution">
    <text evidence="4">The sequence shown here is derived from an EMBL/GenBank/DDBJ whole genome shotgun (WGS) entry which is preliminary data.</text>
</comment>
<reference evidence="4" key="2">
    <citation type="journal article" date="2020" name="Int. Dairy J.">
        <title>Lactic acid bacterial diversity in Brie cheese focusing on salt concentration and pH of isolation medium and characterisation of halophilic and alkaliphilic lactic acid bacterial isolates.</title>
        <authorList>
            <person name="Unno R."/>
            <person name="Matsutani M."/>
            <person name="Suzuki T."/>
            <person name="Kodama K."/>
            <person name="Matsushita H."/>
            <person name="Yamasato K."/>
            <person name="Koizumi Y."/>
            <person name="Ishikawa M."/>
        </authorList>
    </citation>
    <scope>NUCLEOTIDE SEQUENCE</scope>
    <source>
        <strain evidence="4">7C1</strain>
        <strain evidence="3">8C4</strain>
    </source>
</reference>
<feature type="compositionally biased region" description="Polar residues" evidence="1">
    <location>
        <begin position="7"/>
        <end position="16"/>
    </location>
</feature>
<keyword evidence="6" id="KW-1185">Reference proteome</keyword>
<evidence type="ECO:0000313" key="5">
    <source>
        <dbReference type="Proteomes" id="UP000886597"/>
    </source>
</evidence>
<gene>
    <name evidence="3" type="ORF">TK11N_16560</name>
    <name evidence="4" type="ORF">TK2N_16380</name>
</gene>
<dbReference type="Proteomes" id="UP000886597">
    <property type="component" value="Unassembled WGS sequence"/>
</dbReference>
<reference evidence="4" key="1">
    <citation type="submission" date="2019-08" db="EMBL/GenBank/DDBJ databases">
        <authorList>
            <person name="Ishikawa M."/>
            <person name="Suzuki T."/>
            <person name="Matsutani M."/>
        </authorList>
    </citation>
    <scope>NUCLEOTIDE SEQUENCE</scope>
    <source>
        <strain evidence="4">7C1</strain>
        <strain evidence="3">8C4</strain>
    </source>
</reference>
<evidence type="ECO:0000313" key="4">
    <source>
        <dbReference type="EMBL" id="GEQ54794.1"/>
    </source>
</evidence>
<name>A0AAN4UC97_9ENTE</name>